<protein>
    <submittedName>
        <fullName evidence="1">Uncharacterized protein</fullName>
    </submittedName>
</protein>
<reference evidence="1 2" key="2">
    <citation type="submission" date="2014-03" db="EMBL/GenBank/DDBJ databases">
        <title>The Genome Sequence of Anncaliia algerae insect isolate PRA339.</title>
        <authorList>
            <consortium name="The Broad Institute Genome Sequencing Platform"/>
            <consortium name="The Broad Institute Genome Sequencing Center for Infectious Disease"/>
            <person name="Cuomo C."/>
            <person name="Becnel J."/>
            <person name="Sanscrainte N."/>
            <person name="Walker B."/>
            <person name="Young S.K."/>
            <person name="Zeng Q."/>
            <person name="Gargeya S."/>
            <person name="Fitzgerald M."/>
            <person name="Haas B."/>
            <person name="Abouelleil A."/>
            <person name="Alvarado L."/>
            <person name="Arachchi H.M."/>
            <person name="Berlin A.M."/>
            <person name="Chapman S.B."/>
            <person name="Dewar J."/>
            <person name="Goldberg J."/>
            <person name="Griggs A."/>
            <person name="Gujja S."/>
            <person name="Hansen M."/>
            <person name="Howarth C."/>
            <person name="Imamovic A."/>
            <person name="Larimer J."/>
            <person name="McCowan C."/>
            <person name="Murphy C."/>
            <person name="Neiman D."/>
            <person name="Pearson M."/>
            <person name="Priest M."/>
            <person name="Roberts A."/>
            <person name="Saif S."/>
            <person name="Shea T."/>
            <person name="Sisk P."/>
            <person name="Sykes S."/>
            <person name="Wortman J."/>
            <person name="Nusbaum C."/>
            <person name="Birren B."/>
        </authorList>
    </citation>
    <scope>NUCLEOTIDE SEQUENCE [LARGE SCALE GENOMIC DNA]</scope>
    <source>
        <strain evidence="1 2">PRA339</strain>
    </source>
</reference>
<dbReference type="VEuPathDB" id="MicrosporidiaDB:H312_01515"/>
<evidence type="ECO:0000313" key="2">
    <source>
        <dbReference type="Proteomes" id="UP000030655"/>
    </source>
</evidence>
<evidence type="ECO:0000313" key="1">
    <source>
        <dbReference type="EMBL" id="KCZ81089.1"/>
    </source>
</evidence>
<sequence length="341" mass="38673">MLMIEKGLAYIVCMTYIYCMDDKELFPSRKWCSSKDNYDSGEQDSSSSLSDLVCNSEVVPTFERNSRFKCCKDSSIDDCNIAKNHNVIIKCNKYNDSCSSSSDCDDIFNIVSIINRDCMSKMDYEVNNEFDIFKKAIKDVLLKSNNDMQNSVMLCINNHVMIALEHVQKMHDNINNSMIELFKSKVNDINLVQGNLLNTVQNDINNYVDNLLAIADAENLQAAIKDPNTGIQVSMQQFINKIFSGLSPLVRSSLDAAADLALLLLEEETKAFNKNINSVFSDNLTCITDAFNKSSKNEQELINTWIKKIIKRIENRICCIISSSNKEIIMSIKSILKKCRD</sequence>
<organism evidence="1 2">
    <name type="scientific">Anncaliia algerae PRA339</name>
    <dbReference type="NCBI Taxonomy" id="1288291"/>
    <lineage>
        <taxon>Eukaryota</taxon>
        <taxon>Fungi</taxon>
        <taxon>Fungi incertae sedis</taxon>
        <taxon>Microsporidia</taxon>
        <taxon>Tubulinosematoidea</taxon>
        <taxon>Tubulinosematidae</taxon>
        <taxon>Anncaliia</taxon>
    </lineage>
</organism>
<dbReference type="AlphaFoldDB" id="A0A059F285"/>
<name>A0A059F285_9MICR</name>
<dbReference type="OrthoDB" id="10304434at2759"/>
<reference evidence="2" key="1">
    <citation type="submission" date="2013-02" db="EMBL/GenBank/DDBJ databases">
        <authorList>
            <consortium name="The Broad Institute Genome Sequencing Platform"/>
            <person name="Cuomo C."/>
            <person name="Becnel J."/>
            <person name="Sanscrainte N."/>
            <person name="Walker B."/>
            <person name="Young S.K."/>
            <person name="Zeng Q."/>
            <person name="Gargeya S."/>
            <person name="Fitzgerald M."/>
            <person name="Haas B."/>
            <person name="Abouelleil A."/>
            <person name="Alvarado L."/>
            <person name="Arachchi H.M."/>
            <person name="Berlin A.M."/>
            <person name="Chapman S.B."/>
            <person name="Dewar J."/>
            <person name="Goldberg J."/>
            <person name="Griggs A."/>
            <person name="Gujja S."/>
            <person name="Hansen M."/>
            <person name="Howarth C."/>
            <person name="Imamovic A."/>
            <person name="Larimer J."/>
            <person name="McCowan C."/>
            <person name="Murphy C."/>
            <person name="Neiman D."/>
            <person name="Pearson M."/>
            <person name="Priest M."/>
            <person name="Roberts A."/>
            <person name="Saif S."/>
            <person name="Shea T."/>
            <person name="Sisk P."/>
            <person name="Sykes S."/>
            <person name="Wortman J."/>
            <person name="Nusbaum C."/>
            <person name="Birren B."/>
        </authorList>
    </citation>
    <scope>NUCLEOTIDE SEQUENCE [LARGE SCALE GENOMIC DNA]</scope>
    <source>
        <strain evidence="2">PRA339</strain>
    </source>
</reference>
<dbReference type="Proteomes" id="UP000030655">
    <property type="component" value="Unassembled WGS sequence"/>
</dbReference>
<dbReference type="EMBL" id="KK365151">
    <property type="protein sequence ID" value="KCZ81089.1"/>
    <property type="molecule type" value="Genomic_DNA"/>
</dbReference>
<accession>A0A059F285</accession>
<gene>
    <name evidence="1" type="ORF">H312_01515</name>
</gene>
<proteinExistence type="predicted"/>
<dbReference type="HOGENOM" id="CLU_818802_0_0_1"/>
<keyword evidence="2" id="KW-1185">Reference proteome</keyword>